<dbReference type="OrthoDB" id="104098at2"/>
<dbReference type="KEGG" id="sus:Acid_6725"/>
<proteinExistence type="predicted"/>
<dbReference type="eggNOG" id="ENOG502ZAQP">
    <property type="taxonomic scope" value="Bacteria"/>
</dbReference>
<sequence precursor="true">MMRTYWILLAACGALAAQQVVAPTPEQVGSPRGENAGNYNITNSFEVGYRWALVGGDEGMYRSTVNYRNGIRLLGSNFSMDSKDGHGHYFDQILLNTLGLGNDPYQSAILRVQKNGLYRYDMHWRQNDYSNPGLTIAGGLHEMDTVMRLQDHEFTLFPQGHYRLRAGYSRNVQEGPMLSTSLELDNNSLNSSGLPVFANLRQTWNEYRIGADVEFAGFRFTVLRRWDYFKEDTPYSAYGIATSAALGISNDLTTIQTFTKAQPVHGRNPGWLGNLLATHKMWAVNARMSYLEGHDDFAMSEFATGLSRFGDAANRQISVIGNGDRPTVTGDLNLSFFPTKKLTIVNNTSVNSLRINGNSAYTDIIDGSNSGQTIYFRYLGIRMVTNMTDVNYQVKGWVAIYGEYGYTDRLVKTEENFFLPAFPSTTPNDVYDNSNHLNTGTIGVRARIWKPLTASVEAGIGRANNPLTPISARDYHTINGRVDYRTRKVQLGTSYKQFYNVNAPVSLSDYSSHTRNYTASGTWVPNDWFSVDASYVKLHLDTVSGVAYFAGIGRPTLQTATTFYRSNIHAGNLGVRYAFRKKADLYVGYTITQDTGDGRPTATGNVTDPAPALLASVQQFPLSYQSPLARVSVVITPKIRWNVGYQFYNYNEKFGVLGFYQNFHANTGFSSVTWMF</sequence>
<dbReference type="EMBL" id="CP000473">
    <property type="protein sequence ID" value="ABJ87646.1"/>
    <property type="molecule type" value="Genomic_DNA"/>
</dbReference>
<feature type="chain" id="PRO_5004163045" evidence="1">
    <location>
        <begin position="23"/>
        <end position="676"/>
    </location>
</feature>
<dbReference type="AlphaFoldDB" id="Q01RS4"/>
<accession>Q01RS4</accession>
<reference evidence="2" key="1">
    <citation type="submission" date="2006-10" db="EMBL/GenBank/DDBJ databases">
        <title>Complete sequence of Solibacter usitatus Ellin6076.</title>
        <authorList>
            <consortium name="US DOE Joint Genome Institute"/>
            <person name="Copeland A."/>
            <person name="Lucas S."/>
            <person name="Lapidus A."/>
            <person name="Barry K."/>
            <person name="Detter J.C."/>
            <person name="Glavina del Rio T."/>
            <person name="Hammon N."/>
            <person name="Israni S."/>
            <person name="Dalin E."/>
            <person name="Tice H."/>
            <person name="Pitluck S."/>
            <person name="Thompson L.S."/>
            <person name="Brettin T."/>
            <person name="Bruce D."/>
            <person name="Han C."/>
            <person name="Tapia R."/>
            <person name="Gilna P."/>
            <person name="Schmutz J."/>
            <person name="Larimer F."/>
            <person name="Land M."/>
            <person name="Hauser L."/>
            <person name="Kyrpides N."/>
            <person name="Mikhailova N."/>
            <person name="Janssen P.H."/>
            <person name="Kuske C.R."/>
            <person name="Richardson P."/>
        </authorList>
    </citation>
    <scope>NUCLEOTIDE SEQUENCE</scope>
    <source>
        <strain evidence="2">Ellin6076</strain>
    </source>
</reference>
<gene>
    <name evidence="2" type="ordered locus">Acid_6725</name>
</gene>
<evidence type="ECO:0000256" key="1">
    <source>
        <dbReference type="SAM" id="SignalP"/>
    </source>
</evidence>
<dbReference type="InParanoid" id="Q01RS4"/>
<dbReference type="HOGENOM" id="CLU_406462_0_0_0"/>
<feature type="signal peptide" evidence="1">
    <location>
        <begin position="1"/>
        <end position="22"/>
    </location>
</feature>
<organism evidence="2">
    <name type="scientific">Solibacter usitatus (strain Ellin6076)</name>
    <dbReference type="NCBI Taxonomy" id="234267"/>
    <lineage>
        <taxon>Bacteria</taxon>
        <taxon>Pseudomonadati</taxon>
        <taxon>Acidobacteriota</taxon>
        <taxon>Terriglobia</taxon>
        <taxon>Bryobacterales</taxon>
        <taxon>Solibacteraceae</taxon>
        <taxon>Candidatus Solibacter</taxon>
    </lineage>
</organism>
<evidence type="ECO:0000313" key="2">
    <source>
        <dbReference type="EMBL" id="ABJ87646.1"/>
    </source>
</evidence>
<name>Q01RS4_SOLUE</name>
<keyword evidence="1" id="KW-0732">Signal</keyword>
<protein>
    <submittedName>
        <fullName evidence="2">Uncharacterized protein</fullName>
    </submittedName>
</protein>